<dbReference type="CTD" id="9729"/>
<dbReference type="AlphaFoldDB" id="A0A096N1F2"/>
<evidence type="ECO:0000256" key="2">
    <source>
        <dbReference type="SAM" id="Coils"/>
    </source>
</evidence>
<feature type="compositionally biased region" description="Low complexity" evidence="3">
    <location>
        <begin position="663"/>
        <end position="677"/>
    </location>
</feature>
<reference evidence="5 6" key="1">
    <citation type="submission" date="2012-03" db="EMBL/GenBank/DDBJ databases">
        <title>Whole Genome Assembly of Papio anubis.</title>
        <authorList>
            <person name="Liu Y.L."/>
            <person name="Abraham K.A."/>
            <person name="Akbar H.A."/>
            <person name="Ali S.A."/>
            <person name="Anosike U.A."/>
            <person name="Aqrawi P.A."/>
            <person name="Arias F.A."/>
            <person name="Attaway T.A."/>
            <person name="Awwad R.A."/>
            <person name="Babu C.B."/>
            <person name="Bandaranaike D.B."/>
            <person name="Battles P.B."/>
            <person name="Bell A.B."/>
            <person name="Beltran B.B."/>
            <person name="Berhane-Mersha D.B."/>
            <person name="Bess C.B."/>
            <person name="Bickham C.B."/>
            <person name="Bolden T.B."/>
            <person name="Carter K.C."/>
            <person name="Chau D.C."/>
            <person name="Chavez A.C."/>
            <person name="Clerc-Blankenburg K.C."/>
            <person name="Coyle M.C."/>
            <person name="Dao M.D."/>
            <person name="Davila M.L.D."/>
            <person name="Davy-Carroll L.D."/>
            <person name="Denson S.D."/>
            <person name="Dinh H.D."/>
            <person name="Fernandez S.F."/>
            <person name="Fernando P.F."/>
            <person name="Forbes L.F."/>
            <person name="Francis C.F."/>
            <person name="Francisco L.F."/>
            <person name="Fu Q.F."/>
            <person name="Garcia-Iii R.G."/>
            <person name="Garrett T.G."/>
            <person name="Gross S.G."/>
            <person name="Gubbala S.G."/>
            <person name="Hirani K.H."/>
            <person name="Hogues M.H."/>
            <person name="Hollins B.H."/>
            <person name="Jackson L.J."/>
            <person name="Javaid M.J."/>
            <person name="Jhangiani S.J."/>
            <person name="Johnson A.J."/>
            <person name="Johnson B.J."/>
            <person name="Jones J.J."/>
            <person name="Joshi V.J."/>
            <person name="Kalu J.K."/>
            <person name="Khan N.K."/>
            <person name="Korchina V.K."/>
            <person name="Kovar C.K."/>
            <person name="Lago L.L."/>
            <person name="Lara F.L."/>
            <person name="Le T.-K.L."/>
            <person name="Lee S.L."/>
            <person name="Legall-Iii F.L."/>
            <person name="Lemon S.L."/>
            <person name="Liu J.L."/>
            <person name="Liu Y.-S.L."/>
            <person name="Liyanage D.L."/>
            <person name="Lopez J.L."/>
            <person name="Lorensuhewa L.L."/>
            <person name="Mata R.M."/>
            <person name="Mathew T.M."/>
            <person name="Mercado C.M."/>
            <person name="Mercado I.M."/>
            <person name="Morales K.M."/>
            <person name="Morgan M.M."/>
            <person name="Munidasa M.M."/>
            <person name="Ngo D.N."/>
            <person name="Nguyen L.N."/>
            <person name="Nguyen T.N."/>
            <person name="Nguyen N.N."/>
            <person name="Obregon M.O."/>
            <person name="Okwuonu G.O."/>
            <person name="Ongeri F.O."/>
            <person name="Onwere C.O."/>
            <person name="Osifeso I.O."/>
            <person name="Parra A.P."/>
            <person name="Patil S.P."/>
            <person name="Perez A.P."/>
            <person name="Perez Y.P."/>
            <person name="Pham C.P."/>
            <person name="Pu L.-L.P."/>
            <person name="Puazo M.P."/>
            <person name="Quiroz J.Q."/>
            <person name="Rouhana J.R."/>
            <person name="Ruiz M.R."/>
            <person name="Ruiz S.-J.R."/>
            <person name="Saada N.S."/>
            <person name="Santibanez J.S."/>
            <person name="Scheel M.S."/>
            <person name="Schneider B.S."/>
            <person name="Simmons D.S."/>
            <person name="Sisson I.S."/>
            <person name="Tang L.-Y.T."/>
            <person name="Thornton R.T."/>
            <person name="Tisius J.T."/>
            <person name="Toledanes G.T."/>
            <person name="Trejos Z.T."/>
            <person name="Usmani K.U."/>
            <person name="Varghese R.V."/>
            <person name="Vattathil S.V."/>
            <person name="Vee V.V."/>
            <person name="Walker D.W."/>
            <person name="Weissenberger G.W."/>
            <person name="White C.W."/>
            <person name="Williams A.W."/>
            <person name="Woodworth J.W."/>
            <person name="Wright R.W."/>
            <person name="Zhu Y.Z."/>
            <person name="Han Y.H."/>
            <person name="Newsham I.N."/>
            <person name="Nazareth L.N."/>
            <person name="Worley K.W."/>
            <person name="Muzny D.M."/>
            <person name="Rogers J.R."/>
            <person name="Gibbs R.G."/>
        </authorList>
    </citation>
    <scope>NUCLEOTIDE SEQUENCE [LARGE SCALE GENOMIC DNA]</scope>
</reference>
<dbReference type="PANTHER" id="PTHR15705">
    <property type="entry name" value="MCG7194, ISOFORM CRA_A"/>
    <property type="match status" value="1"/>
</dbReference>
<dbReference type="KEGG" id="panu:101014381"/>
<name>A0A096N1F2_PAPAN</name>
<reference evidence="5" key="2">
    <citation type="submission" date="2025-08" db="UniProtKB">
        <authorList>
            <consortium name="Ensembl"/>
        </authorList>
    </citation>
    <scope>IDENTIFICATION</scope>
</reference>
<feature type="region of interest" description="Disordered" evidence="3">
    <location>
        <begin position="259"/>
        <end position="285"/>
    </location>
</feature>
<protein>
    <submittedName>
        <fullName evidence="5">KIAA0408</fullName>
    </submittedName>
</protein>
<dbReference type="eggNOG" id="ENOG502RJ9I">
    <property type="taxonomic scope" value="Eukaryota"/>
</dbReference>
<evidence type="ECO:0000259" key="4">
    <source>
        <dbReference type="Pfam" id="PF14818"/>
    </source>
</evidence>
<gene>
    <name evidence="5" type="primary">KIAA0408</name>
</gene>
<dbReference type="PANTHER" id="PTHR15705:SF1">
    <property type="entry name" value="RIKEN CDNA 9330159F19 GENE"/>
    <property type="match status" value="1"/>
</dbReference>
<sequence length="694" mass="79182">MDLHKQWENTETNWHKEKMELLDQFDNERKEWESQWKIMQKKIEELCQEVKLRREINMNERAKIIDLYHEKTIPDKMIESSPNYPDLGQCEFIRTNHEDGLRKENKTEQSLVSGGNQMCKEQKATKKSEVGFLDPLATDNQKECEAWPVLRTSEEESKSCSGALNTALEELAKVSEELCSFQEEIRKRSNHRRMKSDSFLQEMPNVTDIPHGDPMINNDPCILPSSLEKEKQKNRKNLSCTIMLQSNSAKKCGIDTIDLKRNETPPVPPPRSTSRNIPSSDSEQAYERWKERLDHNSWVPHEGQSERNYNPHFPLRQHEMSILYPNEGKTLKDGIIFSSLVPEVKIDSKPPSNEDVGLSMWSYDIGIGAKRSPSTSWFQKTCSTPSNPKYEMVIPDHPAKSHPDLHVSNDCNSSVADSSSPLRNFSCGFERTTRNKKLAAKTDEFNRTVFRTDRNCQAIQQNQSCSKLSEDLKPCDTSSAHTGSISQSNDVSGIWKTNAHMPVPMENVPDNPTKKSTTGLVRQMQGHLSPRSYRNMLHEHDWRPSNLSGRPRSADPRSNYGVVEKLLKTYETATESALQNSTCFRDNWTKCNSDVSGGATLSQHLEMLQMEQEFQQKTAVWGGQEVKQGIDRKKITEESMSVNTSHGKGFSRPARPANRRLPSRWASRSPSAPPALRRSTHNYTISLRSEASMA</sequence>
<dbReference type="STRING" id="9555.ENSPANP00000006120"/>
<feature type="compositionally biased region" description="Polar residues" evidence="3">
    <location>
        <begin position="272"/>
        <end position="283"/>
    </location>
</feature>
<dbReference type="Pfam" id="PF14818">
    <property type="entry name" value="SOGA1-2-like_CC"/>
    <property type="match status" value="1"/>
</dbReference>
<keyword evidence="6" id="KW-1185">Reference proteome</keyword>
<reference evidence="5" key="3">
    <citation type="submission" date="2025-09" db="UniProtKB">
        <authorList>
            <consortium name="Ensembl"/>
        </authorList>
    </citation>
    <scope>IDENTIFICATION</scope>
</reference>
<dbReference type="GeneID" id="101014381"/>
<feature type="coiled-coil region" evidence="2">
    <location>
        <begin position="15"/>
        <end position="49"/>
    </location>
</feature>
<evidence type="ECO:0000313" key="6">
    <source>
        <dbReference type="Proteomes" id="UP000028761"/>
    </source>
</evidence>
<evidence type="ECO:0000256" key="1">
    <source>
        <dbReference type="ARBA" id="ARBA00023054"/>
    </source>
</evidence>
<evidence type="ECO:0000313" key="5">
    <source>
        <dbReference type="Ensembl" id="ENSPANP00000006120.3"/>
    </source>
</evidence>
<feature type="region of interest" description="Disordered" evidence="3">
    <location>
        <begin position="637"/>
        <end position="694"/>
    </location>
</feature>
<dbReference type="RefSeq" id="XP_021793596.2">
    <property type="nucleotide sequence ID" value="XM_021937904.2"/>
</dbReference>
<dbReference type="Bgee" id="ENSPANG00000011914">
    <property type="expression patterns" value="Expressed in visual cortex and 61 other cell types or tissues"/>
</dbReference>
<dbReference type="Proteomes" id="UP000028761">
    <property type="component" value="Chromosome 6"/>
</dbReference>
<dbReference type="RefSeq" id="XP_031523314.1">
    <property type="nucleotide sequence ID" value="XM_031667454.1"/>
</dbReference>
<accession>A0A096N1F2</accession>
<dbReference type="HOGENOM" id="CLU_024871_0_0_1"/>
<dbReference type="GeneTree" id="ENSGT00390000001962"/>
<dbReference type="Ensembl" id="ENSPANT00000028610.3">
    <property type="protein sequence ID" value="ENSPANP00000006120.3"/>
    <property type="gene ID" value="ENSPANG00000011914.3"/>
</dbReference>
<dbReference type="InterPro" id="IPR027882">
    <property type="entry name" value="SOGA1/2-like_CC"/>
</dbReference>
<feature type="domain" description="SOGA 1/2-like coiled-coil" evidence="4">
    <location>
        <begin position="1"/>
        <end position="54"/>
    </location>
</feature>
<dbReference type="RefSeq" id="XP_021793595.2">
    <property type="nucleotide sequence ID" value="XM_021937903.2"/>
</dbReference>
<evidence type="ECO:0000256" key="3">
    <source>
        <dbReference type="SAM" id="MobiDB-lite"/>
    </source>
</evidence>
<dbReference type="OMA" id="MPNVINM"/>
<organism evidence="5 6">
    <name type="scientific">Papio anubis</name>
    <name type="common">Olive baboon</name>
    <dbReference type="NCBI Taxonomy" id="9555"/>
    <lineage>
        <taxon>Eukaryota</taxon>
        <taxon>Metazoa</taxon>
        <taxon>Chordata</taxon>
        <taxon>Craniata</taxon>
        <taxon>Vertebrata</taxon>
        <taxon>Euteleostomi</taxon>
        <taxon>Mammalia</taxon>
        <taxon>Eutheria</taxon>
        <taxon>Euarchontoglires</taxon>
        <taxon>Primates</taxon>
        <taxon>Haplorrhini</taxon>
        <taxon>Catarrhini</taxon>
        <taxon>Cercopithecidae</taxon>
        <taxon>Cercopithecinae</taxon>
        <taxon>Papio</taxon>
    </lineage>
</organism>
<feature type="compositionally biased region" description="Polar residues" evidence="3">
    <location>
        <begin position="681"/>
        <end position="694"/>
    </location>
</feature>
<keyword evidence="1 2" id="KW-0175">Coiled coil</keyword>
<proteinExistence type="predicted"/>